<keyword evidence="4" id="KW-1185">Reference proteome</keyword>
<dbReference type="InterPro" id="IPR027843">
    <property type="entry name" value="DUF4440"/>
</dbReference>
<evidence type="ECO:0000313" key="3">
    <source>
        <dbReference type="EMBL" id="TWG09445.1"/>
    </source>
</evidence>
<dbReference type="Proteomes" id="UP000320239">
    <property type="component" value="Unassembled WGS sequence"/>
</dbReference>
<dbReference type="SUPFAM" id="SSF54427">
    <property type="entry name" value="NTF2-like"/>
    <property type="match status" value="1"/>
</dbReference>
<proteinExistence type="predicted"/>
<dbReference type="Gene3D" id="3.10.450.50">
    <property type="match status" value="1"/>
</dbReference>
<dbReference type="InterPro" id="IPR032710">
    <property type="entry name" value="NTF2-like_dom_sf"/>
</dbReference>
<organism evidence="2">
    <name type="scientific">Actinoplanes teichomyceticus</name>
    <dbReference type="NCBI Taxonomy" id="1867"/>
    <lineage>
        <taxon>Bacteria</taxon>
        <taxon>Bacillati</taxon>
        <taxon>Actinomycetota</taxon>
        <taxon>Actinomycetes</taxon>
        <taxon>Micromonosporales</taxon>
        <taxon>Micromonosporaceae</taxon>
        <taxon>Actinoplanes</taxon>
    </lineage>
</organism>
<gene>
    <name evidence="2" type="primary">tei11</name>
    <name evidence="3" type="ORF">FHX34_108160</name>
</gene>
<sequence>MDRSTRRIALDDPAARATAEKVAAALAAQLQRALDGSDADAYDEWFAEDIRWGSPFGLTVTGFRELNTIHRRLMSRPAEMAAAPASRFEVVSVLAPAPGVVVTHLRRQALEADAFSEMALYVLVERDGRWWLAAAQNTPIDPGGAEASGAGRRRTGAARPRFVKVIRAIG</sequence>
<dbReference type="EMBL" id="VIWY01000008">
    <property type="protein sequence ID" value="TWG09445.1"/>
    <property type="molecule type" value="Genomic_DNA"/>
</dbReference>
<evidence type="ECO:0000313" key="2">
    <source>
        <dbReference type="EMBL" id="CAE53382.1"/>
    </source>
</evidence>
<reference evidence="3 4" key="2">
    <citation type="submission" date="2019-06" db="EMBL/GenBank/DDBJ databases">
        <title>Sequencing the genomes of 1000 actinobacteria strains.</title>
        <authorList>
            <person name="Klenk H.-P."/>
        </authorList>
    </citation>
    <scope>NUCLEOTIDE SEQUENCE [LARGE SCALE GENOMIC DNA]</scope>
    <source>
        <strain evidence="3 4">DSM 43866</strain>
    </source>
</reference>
<dbReference type="Pfam" id="PF14534">
    <property type="entry name" value="DUF4440"/>
    <property type="match status" value="1"/>
</dbReference>
<dbReference type="EMBL" id="AJ605139">
    <property type="protein sequence ID" value="CAE53382.1"/>
    <property type="molecule type" value="Genomic_DNA"/>
</dbReference>
<name>Q70AW7_ACTTI</name>
<dbReference type="RefSeq" id="WP_211344350.1">
    <property type="nucleotide sequence ID" value="NZ_VIWY01000008.1"/>
</dbReference>
<evidence type="ECO:0000313" key="4">
    <source>
        <dbReference type="Proteomes" id="UP000320239"/>
    </source>
</evidence>
<protein>
    <submittedName>
        <fullName evidence="3">Uncharacterized protein (TIGR02246 family)</fullName>
    </submittedName>
    <submittedName>
        <fullName evidence="2">Uncharacterized protein tei11</fullName>
    </submittedName>
</protein>
<evidence type="ECO:0000259" key="1">
    <source>
        <dbReference type="Pfam" id="PF14534"/>
    </source>
</evidence>
<reference evidence="2" key="1">
    <citation type="journal article" date="2004" name="Microbiology">
        <title>Organization of the teicoplanin gene cluster in Actinoplanes teichomyceticus.</title>
        <authorList>
            <person name="Sosio M."/>
            <person name="Kloosterman H."/>
            <person name="Bianchi A."/>
            <person name="de Vreugd P."/>
            <person name="Dijkhuizen L."/>
            <person name="Donadio S."/>
        </authorList>
    </citation>
    <scope>NUCLEOTIDE SEQUENCE</scope>
    <source>
        <strain evidence="2">ATCC31131</strain>
    </source>
</reference>
<accession>Q70AW7</accession>
<dbReference type="AlphaFoldDB" id="Q70AW7"/>
<feature type="domain" description="DUF4440" evidence="1">
    <location>
        <begin position="25"/>
        <end position="132"/>
    </location>
</feature>